<evidence type="ECO:0000256" key="1">
    <source>
        <dbReference type="ARBA" id="ARBA00006547"/>
    </source>
</evidence>
<sequence>MVDPTLYSLDQLTAYENYISLPSRFHSSAASPTLSLEYLTALHVHQIGRVPYENLTLHYSSHHSVSLDPQVLFQKVVGDARGRGGYCMEGSIFFNTVLRSLGFAVELRGVRIRPRVGGVPGGKFTGWVHIVNIVTLPDGSQYMLDVAFGGDGPTLPLPLNSSPCPPIFTNLGPQQIRLIHSTTSPNLWESHKTKLSPQYTKPIPESDEKFWVYQYRNSEGMDWNTFYCFASQSQFYPPDFAVVNHYTSTAINDANFQTRTIIVVRFLISDDGGSDDVGKIVGKIMLINGVVKRNDGGRTQVVKVCKNEGERIDALVEWCDIKLTEEEVSGIGGSLGKVELVE</sequence>
<dbReference type="PANTHER" id="PTHR11786:SF0">
    <property type="entry name" value="ARYLAMINE N-ACETYLTRANSFERASE 4-RELATED"/>
    <property type="match status" value="1"/>
</dbReference>
<dbReference type="SUPFAM" id="SSF54001">
    <property type="entry name" value="Cysteine proteinases"/>
    <property type="match status" value="1"/>
</dbReference>
<comment type="similarity">
    <text evidence="1">Belongs to the arylamine N-acetyltransferase family.</text>
</comment>
<dbReference type="OrthoDB" id="10260017at2759"/>
<name>A0A9P8C886_9HELO</name>
<dbReference type="InterPro" id="IPR053710">
    <property type="entry name" value="Arylamine_NAT_domain_sf"/>
</dbReference>
<dbReference type="PANTHER" id="PTHR11786">
    <property type="entry name" value="N-HYDROXYARYLAMINE O-ACETYLTRANSFERASE"/>
    <property type="match status" value="1"/>
</dbReference>
<gene>
    <name evidence="2" type="ORF">BJ875DRAFT_175046</name>
</gene>
<evidence type="ECO:0000313" key="3">
    <source>
        <dbReference type="Proteomes" id="UP000824998"/>
    </source>
</evidence>
<protein>
    <submittedName>
        <fullName evidence="2">Arylamine N-acetyltransferase 1</fullName>
    </submittedName>
</protein>
<dbReference type="AlphaFoldDB" id="A0A9P8C886"/>
<dbReference type="Gene3D" id="3.30.2140.20">
    <property type="match status" value="1"/>
</dbReference>
<dbReference type="EMBL" id="MU251392">
    <property type="protein sequence ID" value="KAG9237150.1"/>
    <property type="molecule type" value="Genomic_DNA"/>
</dbReference>
<proteinExistence type="inferred from homology"/>
<dbReference type="GO" id="GO:0016407">
    <property type="term" value="F:acetyltransferase activity"/>
    <property type="evidence" value="ECO:0007669"/>
    <property type="project" value="InterPro"/>
</dbReference>
<reference evidence="2" key="1">
    <citation type="journal article" date="2021" name="IMA Fungus">
        <title>Genomic characterization of three marine fungi, including Emericellopsis atlantica sp. nov. with signatures of a generalist lifestyle and marine biomass degradation.</title>
        <authorList>
            <person name="Hagestad O.C."/>
            <person name="Hou L."/>
            <person name="Andersen J.H."/>
            <person name="Hansen E.H."/>
            <person name="Altermark B."/>
            <person name="Li C."/>
            <person name="Kuhnert E."/>
            <person name="Cox R.J."/>
            <person name="Crous P.W."/>
            <person name="Spatafora J.W."/>
            <person name="Lail K."/>
            <person name="Amirebrahimi M."/>
            <person name="Lipzen A."/>
            <person name="Pangilinan J."/>
            <person name="Andreopoulos W."/>
            <person name="Hayes R.D."/>
            <person name="Ng V."/>
            <person name="Grigoriev I.V."/>
            <person name="Jackson S.A."/>
            <person name="Sutton T.D.S."/>
            <person name="Dobson A.D.W."/>
            <person name="Rama T."/>
        </authorList>
    </citation>
    <scope>NUCLEOTIDE SEQUENCE</scope>
    <source>
        <strain evidence="2">TRa018bII</strain>
    </source>
</reference>
<dbReference type="Proteomes" id="UP000824998">
    <property type="component" value="Unassembled WGS sequence"/>
</dbReference>
<dbReference type="InterPro" id="IPR038765">
    <property type="entry name" value="Papain-like_cys_pep_sf"/>
</dbReference>
<organism evidence="2 3">
    <name type="scientific">Amylocarpus encephaloides</name>
    <dbReference type="NCBI Taxonomy" id="45428"/>
    <lineage>
        <taxon>Eukaryota</taxon>
        <taxon>Fungi</taxon>
        <taxon>Dikarya</taxon>
        <taxon>Ascomycota</taxon>
        <taxon>Pezizomycotina</taxon>
        <taxon>Leotiomycetes</taxon>
        <taxon>Helotiales</taxon>
        <taxon>Helotiales incertae sedis</taxon>
        <taxon>Amylocarpus</taxon>
    </lineage>
</organism>
<accession>A0A9P8C886</accession>
<dbReference type="Pfam" id="PF00797">
    <property type="entry name" value="Acetyltransf_2"/>
    <property type="match status" value="1"/>
</dbReference>
<keyword evidence="3" id="KW-1185">Reference proteome</keyword>
<comment type="caution">
    <text evidence="2">The sequence shown here is derived from an EMBL/GenBank/DDBJ whole genome shotgun (WGS) entry which is preliminary data.</text>
</comment>
<evidence type="ECO:0000313" key="2">
    <source>
        <dbReference type="EMBL" id="KAG9237150.1"/>
    </source>
</evidence>
<dbReference type="InterPro" id="IPR001447">
    <property type="entry name" value="Arylamine_N-AcTrfase"/>
</dbReference>